<proteinExistence type="predicted"/>
<evidence type="ECO:0000313" key="1">
    <source>
        <dbReference type="EMBL" id="QDJ28934.1"/>
    </source>
</evidence>
<dbReference type="Pfam" id="PF18728">
    <property type="entry name" value="HEPN_AbiV"/>
    <property type="match status" value="1"/>
</dbReference>
<dbReference type="Proteomes" id="UP000516280">
    <property type="component" value="Chromosome"/>
</dbReference>
<accession>A0A7L4WG61</accession>
<dbReference type="NCBIfam" id="TIGR04498">
    <property type="entry name" value="AbiV_defense"/>
    <property type="match status" value="1"/>
</dbReference>
<dbReference type="RefSeq" id="WP_188347999.1">
    <property type="nucleotide sequence ID" value="NZ_CP017195.1"/>
</dbReference>
<sequence length="204" mass="23165">MGEHSFGNKSLDTLDQTMQKTSRFKIINSDNLNKAIYHITNLINDASYLYKNESYATSAFLAITIIEEVAKTHTGLSIKYDKNTKIGKDPLRSHSIKHILGTNPTIKMGNRLNKAIGNTMIDKIIKDAEDNKLKKLRESSLYSEFTAESNNLQIPKNIVDKKLSRALLLFAIESFDDNIVGYTEYSMNISQKTDEIFEEISDDF</sequence>
<evidence type="ECO:0000313" key="2">
    <source>
        <dbReference type="Proteomes" id="UP000516280"/>
    </source>
</evidence>
<dbReference type="AlphaFoldDB" id="A0A7L4WG61"/>
<dbReference type="InterPro" id="IPR030987">
    <property type="entry name" value="AbiV"/>
</dbReference>
<evidence type="ECO:0008006" key="3">
    <source>
        <dbReference type="Google" id="ProtNLM"/>
    </source>
</evidence>
<name>A0A7L4WG61_9LACT</name>
<protein>
    <recommendedName>
        <fullName evidence="3">AbiV family abortive infection protein</fullName>
    </recommendedName>
</protein>
<gene>
    <name evidence="1" type="ORF">BHS01_10620</name>
</gene>
<dbReference type="EMBL" id="CP017195">
    <property type="protein sequence ID" value="QDJ28934.1"/>
    <property type="molecule type" value="Genomic_DNA"/>
</dbReference>
<organism evidence="1 2">
    <name type="scientific">Pseudolactococcus paracarnosus</name>
    <dbReference type="NCBI Taxonomy" id="2749962"/>
    <lineage>
        <taxon>Bacteria</taxon>
        <taxon>Bacillati</taxon>
        <taxon>Bacillota</taxon>
        <taxon>Bacilli</taxon>
        <taxon>Lactobacillales</taxon>
        <taxon>Streptococcaceae</taxon>
        <taxon>Pseudolactococcus</taxon>
    </lineage>
</organism>
<dbReference type="KEGG" id="lpaa:BHS01_10620"/>
<reference evidence="1 2" key="1">
    <citation type="submission" date="2016-09" db="EMBL/GenBank/DDBJ databases">
        <title>Lactic acid bacteria from MAP meat Genome sequencing and assembly.</title>
        <authorList>
            <person name="Behr J."/>
            <person name="Hilgarth M."/>
            <person name="Vogel R.F."/>
        </authorList>
    </citation>
    <scope>NUCLEOTIDE SEQUENCE [LARGE SCALE GENOMIC DNA]</scope>
    <source>
        <strain evidence="1 2">TMW21615</strain>
    </source>
</reference>